<protein>
    <submittedName>
        <fullName evidence="2">Uncharacterized protein</fullName>
    </submittedName>
</protein>
<organism evidence="2 3">
    <name type="scientific">Brevibacterium salitolerans</name>
    <dbReference type="NCBI Taxonomy" id="1403566"/>
    <lineage>
        <taxon>Bacteria</taxon>
        <taxon>Bacillati</taxon>
        <taxon>Actinomycetota</taxon>
        <taxon>Actinomycetes</taxon>
        <taxon>Micrococcales</taxon>
        <taxon>Brevibacteriaceae</taxon>
        <taxon>Brevibacterium</taxon>
    </lineage>
</organism>
<dbReference type="RefSeq" id="WP_344334988.1">
    <property type="nucleotide sequence ID" value="NZ_BAAAPZ010000002.1"/>
</dbReference>
<keyword evidence="3" id="KW-1185">Reference proteome</keyword>
<proteinExistence type="predicted"/>
<feature type="transmembrane region" description="Helical" evidence="1">
    <location>
        <begin position="223"/>
        <end position="244"/>
    </location>
</feature>
<keyword evidence="1" id="KW-0472">Membrane</keyword>
<comment type="caution">
    <text evidence="2">The sequence shown here is derived from an EMBL/GenBank/DDBJ whole genome shotgun (WGS) entry which is preliminary data.</text>
</comment>
<feature type="transmembrane region" description="Helical" evidence="1">
    <location>
        <begin position="265"/>
        <end position="291"/>
    </location>
</feature>
<evidence type="ECO:0000313" key="2">
    <source>
        <dbReference type="EMBL" id="GAA2089928.1"/>
    </source>
</evidence>
<dbReference type="Proteomes" id="UP001500984">
    <property type="component" value="Unassembled WGS sequence"/>
</dbReference>
<evidence type="ECO:0000256" key="1">
    <source>
        <dbReference type="SAM" id="Phobius"/>
    </source>
</evidence>
<gene>
    <name evidence="2" type="ORF">GCM10009823_06020</name>
</gene>
<reference evidence="2 3" key="1">
    <citation type="journal article" date="2019" name="Int. J. Syst. Evol. Microbiol.">
        <title>The Global Catalogue of Microorganisms (GCM) 10K type strain sequencing project: providing services to taxonomists for standard genome sequencing and annotation.</title>
        <authorList>
            <consortium name="The Broad Institute Genomics Platform"/>
            <consortium name="The Broad Institute Genome Sequencing Center for Infectious Disease"/>
            <person name="Wu L."/>
            <person name="Ma J."/>
        </authorList>
    </citation>
    <scope>NUCLEOTIDE SEQUENCE [LARGE SCALE GENOMIC DNA]</scope>
    <source>
        <strain evidence="2 3">JCM 15900</strain>
    </source>
</reference>
<feature type="transmembrane region" description="Helical" evidence="1">
    <location>
        <begin position="187"/>
        <end position="211"/>
    </location>
</feature>
<evidence type="ECO:0000313" key="3">
    <source>
        <dbReference type="Proteomes" id="UP001500984"/>
    </source>
</evidence>
<dbReference type="EMBL" id="BAAAPZ010000002">
    <property type="protein sequence ID" value="GAA2089928.1"/>
    <property type="molecule type" value="Genomic_DNA"/>
</dbReference>
<keyword evidence="1" id="KW-0812">Transmembrane</keyword>
<accession>A0ABN2WEH3</accession>
<keyword evidence="1" id="KW-1133">Transmembrane helix</keyword>
<name>A0ABN2WEH3_9MICO</name>
<sequence length="362" mass="38849">MSTDESRTVGLVADPGIAAAMAGRVAGALEARLSEAVGGRWRAEVDERRLPLDPSGDVPFFSSARRIREETGWDWVVYVTELPRFLEDGPMLAEADGEECAGMLSLPAFGAVGVRRRLLRAAVHMIRETEGGDGSSPPGLWSGRPGARLRRRVDSGERTVEYLHRAGPLRLLPAVLGTIRTNRPLDLVAALSNSLALAAATGAFGIFYGSIWTMSDALSPARLTVISAAVVVLLVVWLIVRNGLWDSPRGLAGRREAWMSNAATLLTLAIGVLVMHLALLLVMVALGGTVIEPGYLESQLGHPVGPGDYAQLAWLSASLGTLAGALGSNFNSEEAVREATYSRRVYERRRLAREMEEDADGE</sequence>